<dbReference type="Proteomes" id="UP001187682">
    <property type="component" value="Unassembled WGS sequence"/>
</dbReference>
<protein>
    <submittedName>
        <fullName evidence="1">Uncharacterized protein</fullName>
    </submittedName>
</protein>
<gene>
    <name evidence="1" type="ORF">DNG_04437</name>
</gene>
<organism evidence="1 2">
    <name type="scientific">Cephalotrichum gorgonifer</name>
    <dbReference type="NCBI Taxonomy" id="2041049"/>
    <lineage>
        <taxon>Eukaryota</taxon>
        <taxon>Fungi</taxon>
        <taxon>Dikarya</taxon>
        <taxon>Ascomycota</taxon>
        <taxon>Pezizomycotina</taxon>
        <taxon>Sordariomycetes</taxon>
        <taxon>Hypocreomycetidae</taxon>
        <taxon>Microascales</taxon>
        <taxon>Microascaceae</taxon>
        <taxon>Cephalotrichum</taxon>
    </lineage>
</organism>
<keyword evidence="2" id="KW-1185">Reference proteome</keyword>
<proteinExistence type="predicted"/>
<evidence type="ECO:0000313" key="2">
    <source>
        <dbReference type="Proteomes" id="UP001187682"/>
    </source>
</evidence>
<dbReference type="PANTHER" id="PTHR38111">
    <property type="entry name" value="ZN(2)-C6 FUNGAL-TYPE DOMAIN-CONTAINING PROTEIN-RELATED"/>
    <property type="match status" value="1"/>
</dbReference>
<dbReference type="InterPro" id="IPR053178">
    <property type="entry name" value="Osmoadaptation_assoc"/>
</dbReference>
<reference evidence="1" key="1">
    <citation type="submission" date="2018-03" db="EMBL/GenBank/DDBJ databases">
        <authorList>
            <person name="Guldener U."/>
        </authorList>
    </citation>
    <scope>NUCLEOTIDE SEQUENCE</scope>
</reference>
<dbReference type="PANTHER" id="PTHR38111:SF11">
    <property type="entry name" value="TRANSCRIPTION FACTOR DOMAIN-CONTAINING PROTEIN-RELATED"/>
    <property type="match status" value="1"/>
</dbReference>
<name>A0AAE8MY24_9PEZI</name>
<accession>A0AAE8MY24</accession>
<dbReference type="EMBL" id="ONZQ02000005">
    <property type="protein sequence ID" value="SPO01764.1"/>
    <property type="molecule type" value="Genomic_DNA"/>
</dbReference>
<comment type="caution">
    <text evidence="1">The sequence shown here is derived from an EMBL/GenBank/DDBJ whole genome shotgun (WGS) entry which is preliminary data.</text>
</comment>
<sequence>MGKLTGEGWILKESFRIYGRALTELTKALQVPKRAEKGSLLAAARLLSIFELFVGSSEQSSVIQSQNWERHVNGELALLRARGPESYIRGDAHSVFTDGRLQYQYMLSAKQRRKLFISDPEWATVPWMETPKTCKDLLLDILLEVPGLLEDYDRMSSCPDAAAKIDQRDALIAKCWVLDGQMQQWEASLPDPIGLHDIPTFSPDSPTISHKQLSLVEMKALYWSGCLLLYSTLNLALCLHQDGTSASLPERADHNIYIRNIAGAVQFLLDPQAGLLGQHVAVWPLAMALQFCMTLPAKPMDLQPKEIAILVQTLQGSQGEGIKKFILSMNADSHRHPAWMSEMCGTAGIRARAKMWVGV</sequence>
<dbReference type="AlphaFoldDB" id="A0AAE8MY24"/>
<evidence type="ECO:0000313" key="1">
    <source>
        <dbReference type="EMBL" id="SPO01764.1"/>
    </source>
</evidence>